<organism evidence="1 2">
    <name type="scientific">Methylobacter tundripaludum</name>
    <dbReference type="NCBI Taxonomy" id="173365"/>
    <lineage>
        <taxon>Bacteria</taxon>
        <taxon>Pseudomonadati</taxon>
        <taxon>Pseudomonadota</taxon>
        <taxon>Gammaproteobacteria</taxon>
        <taxon>Methylococcales</taxon>
        <taxon>Methylococcaceae</taxon>
        <taxon>Methylobacter</taxon>
    </lineage>
</organism>
<accession>A0A2S6H945</accession>
<evidence type="ECO:0000313" key="1">
    <source>
        <dbReference type="EMBL" id="PPK73951.1"/>
    </source>
</evidence>
<comment type="caution">
    <text evidence="1">The sequence shown here is derived from an EMBL/GenBank/DDBJ whole genome shotgun (WGS) entry which is preliminary data.</text>
</comment>
<dbReference type="EMBL" id="PTIZ01000012">
    <property type="protein sequence ID" value="PPK73951.1"/>
    <property type="molecule type" value="Genomic_DNA"/>
</dbReference>
<reference evidence="1 2" key="1">
    <citation type="submission" date="2018-02" db="EMBL/GenBank/DDBJ databases">
        <title>Subsurface microbial communities from deep shales in Ohio and West Virginia, USA.</title>
        <authorList>
            <person name="Wrighton K."/>
        </authorList>
    </citation>
    <scope>NUCLEOTIDE SEQUENCE [LARGE SCALE GENOMIC DNA]</scope>
    <source>
        <strain evidence="1 2">OWC-DMM</strain>
    </source>
</reference>
<protein>
    <submittedName>
        <fullName evidence="1">Uncharacterized protein</fullName>
    </submittedName>
</protein>
<evidence type="ECO:0000313" key="2">
    <source>
        <dbReference type="Proteomes" id="UP000240010"/>
    </source>
</evidence>
<proteinExistence type="predicted"/>
<sequence length="78" mass="9031">MVNLMNSKKTDLTEADLPKACDYIAKQFAAHSWWPTEQPGEAKREFDLMKGSATALNVWCERWLDAGQRKKMEKELRS</sequence>
<name>A0A2S6H945_9GAMM</name>
<dbReference type="Proteomes" id="UP000240010">
    <property type="component" value="Unassembled WGS sequence"/>
</dbReference>
<dbReference type="AlphaFoldDB" id="A0A2S6H945"/>
<gene>
    <name evidence="1" type="ORF">B0F87_1122</name>
</gene>